<dbReference type="Gene3D" id="3.30.1360.210">
    <property type="match status" value="1"/>
</dbReference>
<dbReference type="GO" id="GO:0005737">
    <property type="term" value="C:cytoplasm"/>
    <property type="evidence" value="ECO:0007669"/>
    <property type="project" value="UniProtKB-ARBA"/>
</dbReference>
<dbReference type="FunFam" id="3.30.1360.210:FF:000001">
    <property type="entry name" value="60S ribosomal protein L22 1"/>
    <property type="match status" value="1"/>
</dbReference>
<accession>A0A7R9KSQ6</accession>
<dbReference type="GO" id="GO:0002181">
    <property type="term" value="P:cytoplasmic translation"/>
    <property type="evidence" value="ECO:0007669"/>
    <property type="project" value="TreeGrafter"/>
</dbReference>
<dbReference type="OrthoDB" id="10259820at2759"/>
<evidence type="ECO:0000313" key="6">
    <source>
        <dbReference type="EMBL" id="CAD7627508.1"/>
    </source>
</evidence>
<dbReference type="EMBL" id="OC859363">
    <property type="protein sequence ID" value="CAD7627508.1"/>
    <property type="molecule type" value="Genomic_DNA"/>
</dbReference>
<evidence type="ECO:0000256" key="1">
    <source>
        <dbReference type="ARBA" id="ARBA00007817"/>
    </source>
</evidence>
<dbReference type="InterPro" id="IPR038526">
    <property type="entry name" value="Ribosomal_eL22_sf"/>
</dbReference>
<sequence>MAVKVKSAVKPATKGKGGKRKKLQLKFTLDCSRPVEDGIMNASDFETYLKERIKVNGKTQNLGNAVTVERTKSKIQVTSDIPFSKRYLKYLTKKYLKKNNLRDWLRVVSTAKDIYELRYFQINNEEEDDEEDNE</sequence>
<evidence type="ECO:0000256" key="2">
    <source>
        <dbReference type="ARBA" id="ARBA00022980"/>
    </source>
</evidence>
<evidence type="ECO:0000256" key="3">
    <source>
        <dbReference type="ARBA" id="ARBA00023274"/>
    </source>
</evidence>
<dbReference type="GO" id="GO:0005840">
    <property type="term" value="C:ribosome"/>
    <property type="evidence" value="ECO:0007669"/>
    <property type="project" value="UniProtKB-KW"/>
</dbReference>
<dbReference type="GO" id="GO:0003735">
    <property type="term" value="F:structural constituent of ribosome"/>
    <property type="evidence" value="ECO:0007669"/>
    <property type="project" value="InterPro"/>
</dbReference>
<dbReference type="InterPro" id="IPR002671">
    <property type="entry name" value="Ribosomal_eL22"/>
</dbReference>
<dbReference type="EMBL" id="CAJPIZ010004788">
    <property type="protein sequence ID" value="CAG2107938.1"/>
    <property type="molecule type" value="Genomic_DNA"/>
</dbReference>
<protein>
    <recommendedName>
        <fullName evidence="4">Large ribosomal subunit protein eL22</fullName>
    </recommendedName>
    <alternativeName>
        <fullName evidence="5">60S ribosomal protein L22</fullName>
    </alternativeName>
</protein>
<name>A0A7R9KSQ6_9ACAR</name>
<keyword evidence="3" id="KW-0687">Ribonucleoprotein</keyword>
<comment type="similarity">
    <text evidence="1">Belongs to the eukaryotic ribosomal protein eL22 family.</text>
</comment>
<gene>
    <name evidence="6" type="ORF">OSB1V03_LOCUS7934</name>
</gene>
<keyword evidence="2" id="KW-0689">Ribosomal protein</keyword>
<reference evidence="6" key="1">
    <citation type="submission" date="2020-11" db="EMBL/GenBank/DDBJ databases">
        <authorList>
            <person name="Tran Van P."/>
        </authorList>
    </citation>
    <scope>NUCLEOTIDE SEQUENCE</scope>
</reference>
<dbReference type="AlphaFoldDB" id="A0A7R9KSQ6"/>
<dbReference type="GO" id="GO:1990904">
    <property type="term" value="C:ribonucleoprotein complex"/>
    <property type="evidence" value="ECO:0007669"/>
    <property type="project" value="UniProtKB-KW"/>
</dbReference>
<keyword evidence="7" id="KW-1185">Reference proteome</keyword>
<evidence type="ECO:0000256" key="4">
    <source>
        <dbReference type="ARBA" id="ARBA00040613"/>
    </source>
</evidence>
<evidence type="ECO:0000313" key="7">
    <source>
        <dbReference type="Proteomes" id="UP000759131"/>
    </source>
</evidence>
<proteinExistence type="inferred from homology"/>
<dbReference type="Pfam" id="PF01776">
    <property type="entry name" value="Ribosomal_L22e"/>
    <property type="match status" value="1"/>
</dbReference>
<dbReference type="Proteomes" id="UP000759131">
    <property type="component" value="Unassembled WGS sequence"/>
</dbReference>
<evidence type="ECO:0000256" key="5">
    <source>
        <dbReference type="ARBA" id="ARBA00041214"/>
    </source>
</evidence>
<organism evidence="6">
    <name type="scientific">Medioppia subpectinata</name>
    <dbReference type="NCBI Taxonomy" id="1979941"/>
    <lineage>
        <taxon>Eukaryota</taxon>
        <taxon>Metazoa</taxon>
        <taxon>Ecdysozoa</taxon>
        <taxon>Arthropoda</taxon>
        <taxon>Chelicerata</taxon>
        <taxon>Arachnida</taxon>
        <taxon>Acari</taxon>
        <taxon>Acariformes</taxon>
        <taxon>Sarcoptiformes</taxon>
        <taxon>Oribatida</taxon>
        <taxon>Brachypylina</taxon>
        <taxon>Oppioidea</taxon>
        <taxon>Oppiidae</taxon>
        <taxon>Medioppia</taxon>
    </lineage>
</organism>
<dbReference type="PANTHER" id="PTHR10064">
    <property type="entry name" value="60S RIBOSOMAL PROTEIN L22"/>
    <property type="match status" value="1"/>
</dbReference>
<dbReference type="GO" id="GO:0003723">
    <property type="term" value="F:RNA binding"/>
    <property type="evidence" value="ECO:0007669"/>
    <property type="project" value="TreeGrafter"/>
</dbReference>
<dbReference type="PANTHER" id="PTHR10064:SF0">
    <property type="entry name" value="FI24544P1-RELATED"/>
    <property type="match status" value="1"/>
</dbReference>